<accession>A0ACC2UT52</accession>
<name>A0ACC2UT52_9FUNG</name>
<keyword evidence="2" id="KW-1185">Reference proteome</keyword>
<reference evidence="1" key="1">
    <citation type="submission" date="2022-04" db="EMBL/GenBank/DDBJ databases">
        <title>Genome of the entomopathogenic fungus Entomophthora muscae.</title>
        <authorList>
            <person name="Elya C."/>
            <person name="Lovett B.R."/>
            <person name="Lee E."/>
            <person name="Macias A.M."/>
            <person name="Hajek A.E."/>
            <person name="De Bivort B.L."/>
            <person name="Kasson M.T."/>
            <person name="De Fine Licht H.H."/>
            <person name="Stajich J.E."/>
        </authorList>
    </citation>
    <scope>NUCLEOTIDE SEQUENCE</scope>
    <source>
        <strain evidence="1">Berkeley</strain>
    </source>
</reference>
<evidence type="ECO:0000313" key="2">
    <source>
        <dbReference type="Proteomes" id="UP001165960"/>
    </source>
</evidence>
<sequence length="552" mass="61075">MRDSVYCYFLLLAVAARGSVRRSLDQIAFSSPLQTNSGAEHGREQLSGAYDRAVSPDAVIEDVYDSGDPTEISGDPTEISGDKSDSTPILDQTTSYQSNLKSIPKPSPSPNYEPSPTSKASDQKSHDESNPDSSYQPTYTDSIPRSTPSQDSSSQETPDQPYNGDSATSPKQQASPELNTDPNYKPSPEPYNQDSDAYRGPKQQAPPELNTDPNYKPSPEPYNQDSNAYRSPEQPSMPKTPADYAVPENIPSPKYSIDADSPLDYERTSQQQIDDKKPNPPLLSNSLPLGVPTSISLDRPIHTKANPSPNNPSPQPTAMPYSQENPPTPRQPAVQPYNQGNIPNPRQPTVQPNDQEPYPPSRHPAAQLYDQVNTPALRQPYSQETHQPTSQLFDQENTPTLRQPYNQEPNHPSRQPAAQLHNQEPSQPAAHRPVVQPPSPKRPLNITETTVPMPSIHETPVIRIEVQQPPPAPTVTQTITRMVTVMSTETQIIHRFIDPSTPQPTGTFDPKEHQRVAILVTDTPTRTHYSHQMGNLTLPDSHHKKPFPQDTD</sequence>
<organism evidence="1 2">
    <name type="scientific">Entomophthora muscae</name>
    <dbReference type="NCBI Taxonomy" id="34485"/>
    <lineage>
        <taxon>Eukaryota</taxon>
        <taxon>Fungi</taxon>
        <taxon>Fungi incertae sedis</taxon>
        <taxon>Zoopagomycota</taxon>
        <taxon>Entomophthoromycotina</taxon>
        <taxon>Entomophthoromycetes</taxon>
        <taxon>Entomophthorales</taxon>
        <taxon>Entomophthoraceae</taxon>
        <taxon>Entomophthora</taxon>
    </lineage>
</organism>
<evidence type="ECO:0000313" key="1">
    <source>
        <dbReference type="EMBL" id="KAJ9089791.1"/>
    </source>
</evidence>
<dbReference type="EMBL" id="QTSX02000029">
    <property type="protein sequence ID" value="KAJ9089791.1"/>
    <property type="molecule type" value="Genomic_DNA"/>
</dbReference>
<dbReference type="Proteomes" id="UP001165960">
    <property type="component" value="Unassembled WGS sequence"/>
</dbReference>
<protein>
    <submittedName>
        <fullName evidence="1">Uncharacterized protein</fullName>
    </submittedName>
</protein>
<gene>
    <name evidence="1" type="ORF">DSO57_1009290</name>
</gene>
<comment type="caution">
    <text evidence="1">The sequence shown here is derived from an EMBL/GenBank/DDBJ whole genome shotgun (WGS) entry which is preliminary data.</text>
</comment>
<proteinExistence type="predicted"/>